<dbReference type="Proteomes" id="UP000762676">
    <property type="component" value="Unassembled WGS sequence"/>
</dbReference>
<dbReference type="AlphaFoldDB" id="A0AAV4EZ17"/>
<evidence type="ECO:0000313" key="3">
    <source>
        <dbReference type="Proteomes" id="UP000762676"/>
    </source>
</evidence>
<dbReference type="Gene3D" id="1.20.1250.20">
    <property type="entry name" value="MFS general substrate transporter like domains"/>
    <property type="match status" value="1"/>
</dbReference>
<keyword evidence="1" id="KW-1133">Transmembrane helix</keyword>
<keyword evidence="3" id="KW-1185">Reference proteome</keyword>
<feature type="transmembrane region" description="Helical" evidence="1">
    <location>
        <begin position="34"/>
        <end position="54"/>
    </location>
</feature>
<reference evidence="2 3" key="1">
    <citation type="journal article" date="2021" name="Elife">
        <title>Chloroplast acquisition without the gene transfer in kleptoplastic sea slugs, Plakobranchus ocellatus.</title>
        <authorList>
            <person name="Maeda T."/>
            <person name="Takahashi S."/>
            <person name="Yoshida T."/>
            <person name="Shimamura S."/>
            <person name="Takaki Y."/>
            <person name="Nagai Y."/>
            <person name="Toyoda A."/>
            <person name="Suzuki Y."/>
            <person name="Arimoto A."/>
            <person name="Ishii H."/>
            <person name="Satoh N."/>
            <person name="Nishiyama T."/>
            <person name="Hasebe M."/>
            <person name="Maruyama T."/>
            <person name="Minagawa J."/>
            <person name="Obokata J."/>
            <person name="Shigenobu S."/>
        </authorList>
    </citation>
    <scope>NUCLEOTIDE SEQUENCE [LARGE SCALE GENOMIC DNA]</scope>
</reference>
<proteinExistence type="predicted"/>
<keyword evidence="1" id="KW-0472">Membrane</keyword>
<dbReference type="InterPro" id="IPR036259">
    <property type="entry name" value="MFS_trans_sf"/>
</dbReference>
<dbReference type="EMBL" id="BMAT01007522">
    <property type="protein sequence ID" value="GFR66197.1"/>
    <property type="molecule type" value="Genomic_DNA"/>
</dbReference>
<protein>
    <recommendedName>
        <fullName evidence="4">Major facilitator superfamily (MFS) profile domain-containing protein</fullName>
    </recommendedName>
</protein>
<name>A0AAV4EZ17_9GAST</name>
<evidence type="ECO:0000313" key="2">
    <source>
        <dbReference type="EMBL" id="GFR66197.1"/>
    </source>
</evidence>
<organism evidence="2 3">
    <name type="scientific">Elysia marginata</name>
    <dbReference type="NCBI Taxonomy" id="1093978"/>
    <lineage>
        <taxon>Eukaryota</taxon>
        <taxon>Metazoa</taxon>
        <taxon>Spiralia</taxon>
        <taxon>Lophotrochozoa</taxon>
        <taxon>Mollusca</taxon>
        <taxon>Gastropoda</taxon>
        <taxon>Heterobranchia</taxon>
        <taxon>Euthyneura</taxon>
        <taxon>Panpulmonata</taxon>
        <taxon>Sacoglossa</taxon>
        <taxon>Placobranchoidea</taxon>
        <taxon>Plakobranchidae</taxon>
        <taxon>Elysia</taxon>
    </lineage>
</organism>
<accession>A0AAV4EZ17</accession>
<keyword evidence="1" id="KW-0812">Transmembrane</keyword>
<gene>
    <name evidence="2" type="ORF">ElyMa_003677900</name>
</gene>
<feature type="transmembrane region" description="Helical" evidence="1">
    <location>
        <begin position="66"/>
        <end position="88"/>
    </location>
</feature>
<sequence>MFVIICVIAFVLVSLQLMIVSLLTSHLFGKTHYASNMGLVCTGQILLIFLEPFIVDVIIQDIGWDYVFLSGSLSAIVAAVAMMALGQIDIKSRLGSSS</sequence>
<dbReference type="SUPFAM" id="SSF103473">
    <property type="entry name" value="MFS general substrate transporter"/>
    <property type="match status" value="1"/>
</dbReference>
<evidence type="ECO:0008006" key="4">
    <source>
        <dbReference type="Google" id="ProtNLM"/>
    </source>
</evidence>
<comment type="caution">
    <text evidence="2">The sequence shown here is derived from an EMBL/GenBank/DDBJ whole genome shotgun (WGS) entry which is preliminary data.</text>
</comment>
<evidence type="ECO:0000256" key="1">
    <source>
        <dbReference type="SAM" id="Phobius"/>
    </source>
</evidence>